<name>A0AAN7Q1J8_9COLE</name>
<evidence type="ECO:0000313" key="3">
    <source>
        <dbReference type="Proteomes" id="UP001353858"/>
    </source>
</evidence>
<dbReference type="AlphaFoldDB" id="A0AAN7Q1J8"/>
<dbReference type="Proteomes" id="UP001353858">
    <property type="component" value="Unassembled WGS sequence"/>
</dbReference>
<feature type="compositionally biased region" description="Low complexity" evidence="1">
    <location>
        <begin position="88"/>
        <end position="103"/>
    </location>
</feature>
<protein>
    <submittedName>
        <fullName evidence="2">Uncharacterized protein</fullName>
    </submittedName>
</protein>
<feature type="region of interest" description="Disordered" evidence="1">
    <location>
        <begin position="70"/>
        <end position="111"/>
    </location>
</feature>
<evidence type="ECO:0000313" key="2">
    <source>
        <dbReference type="EMBL" id="KAK4882322.1"/>
    </source>
</evidence>
<keyword evidence="3" id="KW-1185">Reference proteome</keyword>
<comment type="caution">
    <text evidence="2">The sequence shown here is derived from an EMBL/GenBank/DDBJ whole genome shotgun (WGS) entry which is preliminary data.</text>
</comment>
<gene>
    <name evidence="2" type="ORF">RN001_005641</name>
</gene>
<proteinExistence type="predicted"/>
<sequence length="124" mass="13804">MLYFRAEKKAIGPSRGARSSWKYFESINKIVGSLLCNDLSLIEESMSPPQGLELSNYYSEEQFEIINEDVESESEATSDAPGSLLLASDTSMPSTSSMTSSSSVKRKLLKRKATTRLDDNCYKK</sequence>
<dbReference type="EMBL" id="JARPUR010000002">
    <property type="protein sequence ID" value="KAK4882322.1"/>
    <property type="molecule type" value="Genomic_DNA"/>
</dbReference>
<organism evidence="2 3">
    <name type="scientific">Aquatica leii</name>
    <dbReference type="NCBI Taxonomy" id="1421715"/>
    <lineage>
        <taxon>Eukaryota</taxon>
        <taxon>Metazoa</taxon>
        <taxon>Ecdysozoa</taxon>
        <taxon>Arthropoda</taxon>
        <taxon>Hexapoda</taxon>
        <taxon>Insecta</taxon>
        <taxon>Pterygota</taxon>
        <taxon>Neoptera</taxon>
        <taxon>Endopterygota</taxon>
        <taxon>Coleoptera</taxon>
        <taxon>Polyphaga</taxon>
        <taxon>Elateriformia</taxon>
        <taxon>Elateroidea</taxon>
        <taxon>Lampyridae</taxon>
        <taxon>Luciolinae</taxon>
        <taxon>Aquatica</taxon>
    </lineage>
</organism>
<evidence type="ECO:0000256" key="1">
    <source>
        <dbReference type="SAM" id="MobiDB-lite"/>
    </source>
</evidence>
<reference evidence="3" key="1">
    <citation type="submission" date="2023-01" db="EMBL/GenBank/DDBJ databases">
        <title>Key to firefly adult light organ development and bioluminescence: homeobox transcription factors regulate luciferase expression and transportation to peroxisome.</title>
        <authorList>
            <person name="Fu X."/>
        </authorList>
    </citation>
    <scope>NUCLEOTIDE SEQUENCE [LARGE SCALE GENOMIC DNA]</scope>
</reference>
<accession>A0AAN7Q1J8</accession>